<dbReference type="SUPFAM" id="SSF57302">
    <property type="entry name" value="Snake toxin-like"/>
    <property type="match status" value="1"/>
</dbReference>
<gene>
    <name evidence="3" type="ORF">NMOB1V02_LOCUS7016</name>
</gene>
<dbReference type="InterPro" id="IPR045860">
    <property type="entry name" value="Snake_toxin-like_sf"/>
</dbReference>
<keyword evidence="1" id="KW-0812">Transmembrane</keyword>
<name>A0A7R9GFM3_9CRUS</name>
<accession>A0A7R9GFM3</accession>
<sequence length="389" mass="42404">MALINHPRRADAVGIIFSLAVAILIGVAHLTHGSIESMGYEIRLLLAPFQRKQFIYLCVARRNMGTTGPSMGRISSTLKGSNDIRLPTRRLSTPKLDHITKVSDQCWPPSFPLRIFEINLACFLRVASRSSKAIPPFSSTAAFTAATLAATLAAVKAAAVVIFIATPRTFVRTIACKMITCVCTTAYCVTQRLPTCKAKSMCFAQIIHHTGETPDNSPITRGCISGKPPLLCQAKQPRVKYEKWPYLLCCDQNLCNQGLTPTIPSATFNESGLLTSTASTKISTTSTMGRITLSYEDLQLFADNLRPRENSGRGFESGIFSKLNPLSLGVLLLGVILMISVAALGIYILRKQRFADIHKFSRGPVKNFGGPRAMAWGTLLIIVDLQAPE</sequence>
<dbReference type="InterPro" id="IPR045807">
    <property type="entry name" value="BAMBI_N"/>
</dbReference>
<keyword evidence="4" id="KW-1185">Reference proteome</keyword>
<dbReference type="Gene3D" id="2.10.60.10">
    <property type="entry name" value="CD59"/>
    <property type="match status" value="1"/>
</dbReference>
<feature type="transmembrane region" description="Helical" evidence="1">
    <location>
        <begin position="326"/>
        <end position="349"/>
    </location>
</feature>
<dbReference type="EMBL" id="CAJPEX010001597">
    <property type="protein sequence ID" value="CAG0919493.1"/>
    <property type="molecule type" value="Genomic_DNA"/>
</dbReference>
<organism evidence="3">
    <name type="scientific">Notodromas monacha</name>
    <dbReference type="NCBI Taxonomy" id="399045"/>
    <lineage>
        <taxon>Eukaryota</taxon>
        <taxon>Metazoa</taxon>
        <taxon>Ecdysozoa</taxon>
        <taxon>Arthropoda</taxon>
        <taxon>Crustacea</taxon>
        <taxon>Oligostraca</taxon>
        <taxon>Ostracoda</taxon>
        <taxon>Podocopa</taxon>
        <taxon>Podocopida</taxon>
        <taxon>Cypridocopina</taxon>
        <taxon>Cypridoidea</taxon>
        <taxon>Cyprididae</taxon>
        <taxon>Notodromas</taxon>
    </lineage>
</organism>
<proteinExistence type="predicted"/>
<reference evidence="3" key="1">
    <citation type="submission" date="2020-11" db="EMBL/GenBank/DDBJ databases">
        <authorList>
            <person name="Tran Van P."/>
        </authorList>
    </citation>
    <scope>NUCLEOTIDE SEQUENCE</scope>
</reference>
<dbReference type="AlphaFoldDB" id="A0A7R9GFM3"/>
<dbReference type="Pfam" id="PF06211">
    <property type="entry name" value="BAMBI"/>
    <property type="match status" value="1"/>
</dbReference>
<keyword evidence="1" id="KW-1133">Transmembrane helix</keyword>
<feature type="domain" description="BMP and activin membrane-bound inhibitor N-terminal" evidence="2">
    <location>
        <begin position="178"/>
        <end position="257"/>
    </location>
</feature>
<keyword evidence="1" id="KW-0472">Membrane</keyword>
<dbReference type="Proteomes" id="UP000678499">
    <property type="component" value="Unassembled WGS sequence"/>
</dbReference>
<evidence type="ECO:0000313" key="4">
    <source>
        <dbReference type="Proteomes" id="UP000678499"/>
    </source>
</evidence>
<evidence type="ECO:0000256" key="1">
    <source>
        <dbReference type="SAM" id="Phobius"/>
    </source>
</evidence>
<feature type="transmembrane region" description="Helical" evidence="1">
    <location>
        <begin position="12"/>
        <end position="30"/>
    </location>
</feature>
<evidence type="ECO:0000259" key="2">
    <source>
        <dbReference type="Pfam" id="PF06211"/>
    </source>
</evidence>
<protein>
    <recommendedName>
        <fullName evidence="2">BMP and activin membrane-bound inhibitor N-terminal domain-containing protein</fullName>
    </recommendedName>
</protein>
<dbReference type="OrthoDB" id="6412674at2759"/>
<dbReference type="EMBL" id="OA883634">
    <property type="protein sequence ID" value="CAD7279341.1"/>
    <property type="molecule type" value="Genomic_DNA"/>
</dbReference>
<evidence type="ECO:0000313" key="3">
    <source>
        <dbReference type="EMBL" id="CAD7279341.1"/>
    </source>
</evidence>